<feature type="compositionally biased region" description="Basic and acidic residues" evidence="1">
    <location>
        <begin position="166"/>
        <end position="175"/>
    </location>
</feature>
<keyword evidence="2" id="KW-0732">Signal</keyword>
<dbReference type="EMBL" id="JAGMWT010000001">
    <property type="protein sequence ID" value="KAH7138564.1"/>
    <property type="molecule type" value="Genomic_DNA"/>
</dbReference>
<dbReference type="OrthoDB" id="10665116at2759"/>
<name>A0A9P9EFJ0_9PLEO</name>
<feature type="region of interest" description="Disordered" evidence="1">
    <location>
        <begin position="162"/>
        <end position="184"/>
    </location>
</feature>
<evidence type="ECO:0000256" key="2">
    <source>
        <dbReference type="SAM" id="SignalP"/>
    </source>
</evidence>
<accession>A0A9P9EFJ0</accession>
<feature type="compositionally biased region" description="Basic and acidic residues" evidence="1">
    <location>
        <begin position="124"/>
        <end position="137"/>
    </location>
</feature>
<dbReference type="AlphaFoldDB" id="A0A9P9EFJ0"/>
<reference evidence="3" key="1">
    <citation type="journal article" date="2021" name="Nat. Commun.">
        <title>Genetic determinants of endophytism in the Arabidopsis root mycobiome.</title>
        <authorList>
            <person name="Mesny F."/>
            <person name="Miyauchi S."/>
            <person name="Thiergart T."/>
            <person name="Pickel B."/>
            <person name="Atanasova L."/>
            <person name="Karlsson M."/>
            <person name="Huettel B."/>
            <person name="Barry K.W."/>
            <person name="Haridas S."/>
            <person name="Chen C."/>
            <person name="Bauer D."/>
            <person name="Andreopoulos W."/>
            <person name="Pangilinan J."/>
            <person name="LaButti K."/>
            <person name="Riley R."/>
            <person name="Lipzen A."/>
            <person name="Clum A."/>
            <person name="Drula E."/>
            <person name="Henrissat B."/>
            <person name="Kohler A."/>
            <person name="Grigoriev I.V."/>
            <person name="Martin F.M."/>
            <person name="Hacquard S."/>
        </authorList>
    </citation>
    <scope>NUCLEOTIDE SEQUENCE</scope>
    <source>
        <strain evidence="3">MPI-CAGE-CH-0243</strain>
    </source>
</reference>
<proteinExistence type="predicted"/>
<protein>
    <submittedName>
        <fullName evidence="3">Uncharacterized protein</fullName>
    </submittedName>
</protein>
<evidence type="ECO:0000313" key="3">
    <source>
        <dbReference type="EMBL" id="KAH7138564.1"/>
    </source>
</evidence>
<sequence length="203" mass="22446">MIRSILLFILLISTKATARVLRQPATSSYNVINAAACAEFQTTTSQHSSTSETLSYAKEACPNAQNYASACERLGIYATSSPSKSDPPTHELRRRANPQDTDPSIPDDLVASEGEISFSISSLSEREPRHQQKRSGELEQVNQEAPEDIVVSEAEVKFSISELEETERKEKRAGELEQINQEAPEDIVVSEAEVKFSISELEE</sequence>
<organism evidence="3 4">
    <name type="scientific">Dendryphion nanum</name>
    <dbReference type="NCBI Taxonomy" id="256645"/>
    <lineage>
        <taxon>Eukaryota</taxon>
        <taxon>Fungi</taxon>
        <taxon>Dikarya</taxon>
        <taxon>Ascomycota</taxon>
        <taxon>Pezizomycotina</taxon>
        <taxon>Dothideomycetes</taxon>
        <taxon>Pleosporomycetidae</taxon>
        <taxon>Pleosporales</taxon>
        <taxon>Torulaceae</taxon>
        <taxon>Dendryphion</taxon>
    </lineage>
</organism>
<feature type="signal peptide" evidence="2">
    <location>
        <begin position="1"/>
        <end position="18"/>
    </location>
</feature>
<evidence type="ECO:0000313" key="4">
    <source>
        <dbReference type="Proteomes" id="UP000700596"/>
    </source>
</evidence>
<keyword evidence="4" id="KW-1185">Reference proteome</keyword>
<comment type="caution">
    <text evidence="3">The sequence shown here is derived from an EMBL/GenBank/DDBJ whole genome shotgun (WGS) entry which is preliminary data.</text>
</comment>
<evidence type="ECO:0000256" key="1">
    <source>
        <dbReference type="SAM" id="MobiDB-lite"/>
    </source>
</evidence>
<gene>
    <name evidence="3" type="ORF">B0J11DRAFT_587947</name>
</gene>
<dbReference type="Proteomes" id="UP000700596">
    <property type="component" value="Unassembled WGS sequence"/>
</dbReference>
<feature type="region of interest" description="Disordered" evidence="1">
    <location>
        <begin position="78"/>
        <end position="149"/>
    </location>
</feature>
<feature type="chain" id="PRO_5040464585" evidence="2">
    <location>
        <begin position="19"/>
        <end position="203"/>
    </location>
</feature>